<proteinExistence type="predicted"/>
<dbReference type="Proteomes" id="UP001190926">
    <property type="component" value="Unassembled WGS sequence"/>
</dbReference>
<organism evidence="2 3">
    <name type="scientific">Perilla frutescens var. hirtella</name>
    <name type="common">Perilla citriodora</name>
    <name type="synonym">Perilla setoyensis</name>
    <dbReference type="NCBI Taxonomy" id="608512"/>
    <lineage>
        <taxon>Eukaryota</taxon>
        <taxon>Viridiplantae</taxon>
        <taxon>Streptophyta</taxon>
        <taxon>Embryophyta</taxon>
        <taxon>Tracheophyta</taxon>
        <taxon>Spermatophyta</taxon>
        <taxon>Magnoliopsida</taxon>
        <taxon>eudicotyledons</taxon>
        <taxon>Gunneridae</taxon>
        <taxon>Pentapetalae</taxon>
        <taxon>asterids</taxon>
        <taxon>lamiids</taxon>
        <taxon>Lamiales</taxon>
        <taxon>Lamiaceae</taxon>
        <taxon>Nepetoideae</taxon>
        <taxon>Elsholtzieae</taxon>
        <taxon>Perilla</taxon>
    </lineage>
</organism>
<evidence type="ECO:0000313" key="2">
    <source>
        <dbReference type="EMBL" id="KAH6823087.1"/>
    </source>
</evidence>
<comment type="caution">
    <text evidence="2">The sequence shown here is derived from an EMBL/GenBank/DDBJ whole genome shotgun (WGS) entry which is preliminary data.</text>
</comment>
<keyword evidence="3" id="KW-1185">Reference proteome</keyword>
<feature type="compositionally biased region" description="Low complexity" evidence="1">
    <location>
        <begin position="48"/>
        <end position="67"/>
    </location>
</feature>
<evidence type="ECO:0000256" key="1">
    <source>
        <dbReference type="SAM" id="MobiDB-lite"/>
    </source>
</evidence>
<accession>A0AAD4IX74</accession>
<dbReference type="PANTHER" id="PTHR38223">
    <property type="match status" value="1"/>
</dbReference>
<gene>
    <name evidence="2" type="ORF">C2S53_002081</name>
</gene>
<reference evidence="2 3" key="1">
    <citation type="journal article" date="2021" name="Nat. Commun.">
        <title>Incipient diploidization of the medicinal plant Perilla within 10,000 years.</title>
        <authorList>
            <person name="Zhang Y."/>
            <person name="Shen Q."/>
            <person name="Leng L."/>
            <person name="Zhang D."/>
            <person name="Chen S."/>
            <person name="Shi Y."/>
            <person name="Ning Z."/>
            <person name="Chen S."/>
        </authorList>
    </citation>
    <scope>NUCLEOTIDE SEQUENCE [LARGE SCALE GENOMIC DNA]</scope>
    <source>
        <strain evidence="3">cv. PC099</strain>
    </source>
</reference>
<dbReference type="PANTHER" id="PTHR38223:SF4">
    <property type="match status" value="1"/>
</dbReference>
<dbReference type="AlphaFoldDB" id="A0AAD4IX74"/>
<evidence type="ECO:0000313" key="3">
    <source>
        <dbReference type="Proteomes" id="UP001190926"/>
    </source>
</evidence>
<feature type="region of interest" description="Disordered" evidence="1">
    <location>
        <begin position="21"/>
        <end position="75"/>
    </location>
</feature>
<name>A0AAD4IX74_PERFH</name>
<dbReference type="EMBL" id="SDAM02001008">
    <property type="protein sequence ID" value="KAH6823087.1"/>
    <property type="molecule type" value="Genomic_DNA"/>
</dbReference>
<sequence length="75" mass="8026">MAGLQYNFFPTDFFFPPAQITAADSSSHPQPSVVKLPKAGETEDTRASSTVISKSLKTTTTSSSTSTPIQRSKES</sequence>
<protein>
    <submittedName>
        <fullName evidence="2">Uncharacterized protein</fullName>
    </submittedName>
</protein>